<keyword evidence="6" id="KW-1185">Reference proteome</keyword>
<proteinExistence type="inferred from homology"/>
<evidence type="ECO:0000313" key="5">
    <source>
        <dbReference type="EMBL" id="TWW09042.1"/>
    </source>
</evidence>
<dbReference type="SUPFAM" id="SSF117143">
    <property type="entry name" value="Flagellar hook protein flgE"/>
    <property type="match status" value="1"/>
</dbReference>
<dbReference type="InterPro" id="IPR053967">
    <property type="entry name" value="LlgE_F_G-like_D1"/>
</dbReference>
<comment type="subcellular location">
    <subcellularLocation>
        <location evidence="1">Bacterial flagellum basal body</location>
    </subcellularLocation>
</comment>
<dbReference type="GO" id="GO:0071978">
    <property type="term" value="P:bacterial-type flagellum-dependent swarming motility"/>
    <property type="evidence" value="ECO:0007669"/>
    <property type="project" value="TreeGrafter"/>
</dbReference>
<reference evidence="5 6" key="2">
    <citation type="submission" date="2019-08" db="EMBL/GenBank/DDBJ databases">
        <authorList>
            <person name="Henke P."/>
        </authorList>
    </citation>
    <scope>NUCLEOTIDE SEQUENCE [LARGE SCALE GENOMIC DNA]</scope>
    <source>
        <strain evidence="5">Phe10_nw2017</strain>
    </source>
</reference>
<organism evidence="5 6">
    <name type="scientific">Planctomyces bekefii</name>
    <dbReference type="NCBI Taxonomy" id="1653850"/>
    <lineage>
        <taxon>Bacteria</taxon>
        <taxon>Pseudomonadati</taxon>
        <taxon>Planctomycetota</taxon>
        <taxon>Planctomycetia</taxon>
        <taxon>Planctomycetales</taxon>
        <taxon>Planctomycetaceae</taxon>
        <taxon>Planctomyces</taxon>
    </lineage>
</organism>
<dbReference type="GO" id="GO:0009425">
    <property type="term" value="C:bacterial-type flagellum basal body"/>
    <property type="evidence" value="ECO:0007669"/>
    <property type="project" value="UniProtKB-SubCell"/>
</dbReference>
<evidence type="ECO:0000259" key="4">
    <source>
        <dbReference type="Pfam" id="PF22692"/>
    </source>
</evidence>
<dbReference type="PANTHER" id="PTHR30435:SF19">
    <property type="entry name" value="FLAGELLAR BASAL-BODY ROD PROTEIN FLGG"/>
    <property type="match status" value="1"/>
</dbReference>
<dbReference type="Proteomes" id="UP000321083">
    <property type="component" value="Unassembled WGS sequence"/>
</dbReference>
<keyword evidence="3" id="KW-0975">Bacterial flagellum</keyword>
<gene>
    <name evidence="5" type="ORF">E3A20_18260</name>
</gene>
<evidence type="ECO:0000256" key="1">
    <source>
        <dbReference type="ARBA" id="ARBA00004117"/>
    </source>
</evidence>
<comment type="similarity">
    <text evidence="2">Belongs to the flagella basal body rod proteins family.</text>
</comment>
<evidence type="ECO:0000313" key="6">
    <source>
        <dbReference type="Proteomes" id="UP000321083"/>
    </source>
</evidence>
<dbReference type="Pfam" id="PF22692">
    <property type="entry name" value="LlgE_F_G_D1"/>
    <property type="match status" value="1"/>
</dbReference>
<evidence type="ECO:0000256" key="2">
    <source>
        <dbReference type="ARBA" id="ARBA00009677"/>
    </source>
</evidence>
<dbReference type="AlphaFoldDB" id="A0A5C6M4Y7"/>
<name>A0A5C6M4Y7_9PLAN</name>
<sequence>FMNGGEVRDAGYNWSQGKQEPRVGEWTKLMIKGRGFFTVKNPKNQENIYTRLGDFHLDAEGNLVTMEGFRVQGVPLAGSATRLRFNPADVNVYDSFNPHSADPYNNPHTNNRQFMNPPGQALAPAQDINLGLDRRNGRYLGSFDEVRVGEDGVIYGRDGNNMVSLYKITVVDFNNLNGLKDVKDGIFFKATDLSGLPSMTVSDSIVIPEALEKSNTWIKVEAHNLTDAQRYFQAASQVHKLADKISGTAIEMIQ</sequence>
<feature type="non-terminal residue" evidence="5">
    <location>
        <position position="1"/>
    </location>
</feature>
<accession>A0A5C6M4Y7</accession>
<dbReference type="PANTHER" id="PTHR30435">
    <property type="entry name" value="FLAGELLAR PROTEIN"/>
    <property type="match status" value="1"/>
</dbReference>
<feature type="domain" description="Flagellar hook protein FlgE/F/G-like D1" evidence="4">
    <location>
        <begin position="30"/>
        <end position="73"/>
    </location>
</feature>
<dbReference type="EMBL" id="SRHE01000408">
    <property type="protein sequence ID" value="TWW09042.1"/>
    <property type="molecule type" value="Genomic_DNA"/>
</dbReference>
<dbReference type="InterPro" id="IPR037925">
    <property type="entry name" value="FlgE/F/G-like"/>
</dbReference>
<evidence type="ECO:0000256" key="3">
    <source>
        <dbReference type="ARBA" id="ARBA00023143"/>
    </source>
</evidence>
<comment type="caution">
    <text evidence="5">The sequence shown here is derived from an EMBL/GenBank/DDBJ whole genome shotgun (WGS) entry which is preliminary data.</text>
</comment>
<reference evidence="5 6" key="1">
    <citation type="submission" date="2019-08" db="EMBL/GenBank/DDBJ databases">
        <title>100 year-old enigma solved: identification of Planctomyces bekefii, the type genus and species of the phylum Planctomycetes.</title>
        <authorList>
            <person name="Svetlana D.N."/>
            <person name="Overmann J."/>
        </authorList>
    </citation>
    <scope>NUCLEOTIDE SEQUENCE [LARGE SCALE GENOMIC DNA]</scope>
    <source>
        <strain evidence="5">Phe10_nw2017</strain>
    </source>
</reference>
<protein>
    <recommendedName>
        <fullName evidence="4">Flagellar hook protein FlgE/F/G-like D1 domain-containing protein</fullName>
    </recommendedName>
</protein>